<sequence>MVRKNLFLTAACGLFITFSCNSSNNSNTTSSQDSLTSVDSTESIEVTPLPHAKEFPGATLTISSLASEKLGNDSAKVTIKYSVQNFNLTDQTDHDHHMANSADGQHIHFILDNKPYVALYKPEHIFNVSINSEHYLLSFLSRSFHESIKTSDASKLVKFKVNADGKVEEQGVPSEPSLFYSRPKGEYKGDDTKTVLLDFFLVNTDLAPDANKVKATINGVEFMLDRWVPYQITNLPKGDAIIKLSLVDKDGNALTGDNVTVERTSSILE</sequence>
<feature type="chain" id="PRO_5045878390" description="Phosphopeptide-binding protein" evidence="2">
    <location>
        <begin position="23"/>
        <end position="269"/>
    </location>
</feature>
<evidence type="ECO:0000313" key="3">
    <source>
        <dbReference type="EMBL" id="MBD1429063.1"/>
    </source>
</evidence>
<evidence type="ECO:0008006" key="5">
    <source>
        <dbReference type="Google" id="ProtNLM"/>
    </source>
</evidence>
<gene>
    <name evidence="3" type="ORF">H8B04_05705</name>
</gene>
<protein>
    <recommendedName>
        <fullName evidence="5">Phosphopeptide-binding protein</fullName>
    </recommendedName>
</protein>
<accession>A0ABR7YCM7</accession>
<name>A0ABR7YCM7_9SPHI</name>
<feature type="signal peptide" evidence="2">
    <location>
        <begin position="1"/>
        <end position="22"/>
    </location>
</feature>
<feature type="compositionally biased region" description="Low complexity" evidence="1">
    <location>
        <begin position="24"/>
        <end position="37"/>
    </location>
</feature>
<keyword evidence="4" id="KW-1185">Reference proteome</keyword>
<evidence type="ECO:0000256" key="2">
    <source>
        <dbReference type="SAM" id="SignalP"/>
    </source>
</evidence>
<evidence type="ECO:0000313" key="4">
    <source>
        <dbReference type="Proteomes" id="UP000651271"/>
    </source>
</evidence>
<feature type="region of interest" description="Disordered" evidence="1">
    <location>
        <begin position="24"/>
        <end position="43"/>
    </location>
</feature>
<dbReference type="EMBL" id="JACOIJ010000007">
    <property type="protein sequence ID" value="MBD1429063.1"/>
    <property type="molecule type" value="Genomic_DNA"/>
</dbReference>
<evidence type="ECO:0000256" key="1">
    <source>
        <dbReference type="SAM" id="MobiDB-lite"/>
    </source>
</evidence>
<comment type="caution">
    <text evidence="3">The sequence shown here is derived from an EMBL/GenBank/DDBJ whole genome shotgun (WGS) entry which is preliminary data.</text>
</comment>
<reference evidence="3 4" key="1">
    <citation type="submission" date="2020-08" db="EMBL/GenBank/DDBJ databases">
        <title>Sphingobacterium sp. DN04309 isolated from aquaculture water.</title>
        <authorList>
            <person name="Zhang M."/>
        </authorList>
    </citation>
    <scope>NUCLEOTIDE SEQUENCE [LARGE SCALE GENOMIC DNA]</scope>
    <source>
        <strain evidence="3 4">DN04309</strain>
    </source>
</reference>
<organism evidence="3 4">
    <name type="scientific">Sphingobacterium litopenaei</name>
    <dbReference type="NCBI Taxonomy" id="2763500"/>
    <lineage>
        <taxon>Bacteria</taxon>
        <taxon>Pseudomonadati</taxon>
        <taxon>Bacteroidota</taxon>
        <taxon>Sphingobacteriia</taxon>
        <taxon>Sphingobacteriales</taxon>
        <taxon>Sphingobacteriaceae</taxon>
        <taxon>Sphingobacterium</taxon>
    </lineage>
</organism>
<dbReference type="PROSITE" id="PS51257">
    <property type="entry name" value="PROKAR_LIPOPROTEIN"/>
    <property type="match status" value="1"/>
</dbReference>
<keyword evidence="2" id="KW-0732">Signal</keyword>
<proteinExistence type="predicted"/>
<dbReference type="Proteomes" id="UP000651271">
    <property type="component" value="Unassembled WGS sequence"/>
</dbReference>